<dbReference type="Proteomes" id="UP000317575">
    <property type="component" value="Segment"/>
</dbReference>
<gene>
    <name evidence="1" type="ORF">D6_0030</name>
</gene>
<sequence>MHRGYRFNTAFVHAGLDEDLFLFALVKGGADVDRGEVLGIGIDVAVLVDVMENSDLVFVSNEPTMDSPHTVPVFGVYQFAEEVVDPGVIRNVLGMDGVDLGQFTIDLAMNVFQLFQVSCLRELESVDHGGQGVGHITHLEETILFHCCVIFVGYHLDQDVTYLLVHVGYLLESDTEVDTVYIGTGLIATMLYHVGVEPVRSFGDLFNRFLAKFHETFMFFVGEIIEVQFGGVGVIDLVDAVEDIATLSGVIQPNQFELAFHTEVFTFDDHIELLN</sequence>
<evidence type="ECO:0000313" key="2">
    <source>
        <dbReference type="Proteomes" id="UP000317575"/>
    </source>
</evidence>
<protein>
    <submittedName>
        <fullName evidence="1">Uncharacterized protein</fullName>
    </submittedName>
</protein>
<accession>A0A7G7XLJ3</accession>
<reference evidence="1" key="1">
    <citation type="submission" date="2019-06" db="EMBL/GenBank/DDBJ databases">
        <title>Complete genome sequence of Aeromonas hydrophila bacteriophage D6.</title>
        <authorList>
            <person name="Rai S."/>
            <person name="Tyagi A."/>
            <person name="Kumar N."/>
            <person name="Singh N."/>
        </authorList>
    </citation>
    <scope>NUCLEOTIDE SEQUENCE [LARGE SCALE GENOMIC DNA]</scope>
</reference>
<organism evidence="1 2">
    <name type="scientific">Aeromonas phage D6</name>
    <dbReference type="NCBI Taxonomy" id="2593322"/>
    <lineage>
        <taxon>Viruses</taxon>
        <taxon>Duplodnaviria</taxon>
        <taxon>Heunggongvirae</taxon>
        <taxon>Uroviricota</taxon>
        <taxon>Caudoviricetes</taxon>
        <taxon>Chimalliviridae</taxon>
        <taxon>Ludhianavirus</taxon>
        <taxon>Ludhianavirus D6</taxon>
    </lineage>
</organism>
<evidence type="ECO:0000313" key="1">
    <source>
        <dbReference type="EMBL" id="QNH80838.1"/>
    </source>
</evidence>
<dbReference type="EMBL" id="MN131137">
    <property type="protein sequence ID" value="QNH80838.1"/>
    <property type="molecule type" value="Genomic_DNA"/>
</dbReference>
<name>A0A7G7XLJ3_9CAUD</name>
<keyword evidence="2" id="KW-1185">Reference proteome</keyword>
<proteinExistence type="predicted"/>